<dbReference type="PANTHER" id="PTHR30579">
    <property type="entry name" value="TRANSCRIPTIONAL REGULATOR"/>
    <property type="match status" value="1"/>
</dbReference>
<dbReference type="Gene3D" id="1.10.10.10">
    <property type="entry name" value="Winged helix-like DNA-binding domain superfamily/Winged helix DNA-binding domain"/>
    <property type="match status" value="1"/>
</dbReference>
<organism evidence="6 7">
    <name type="scientific">Salinisphaera hydrothermalis (strain C41B8)</name>
    <dbReference type="NCBI Taxonomy" id="1304275"/>
    <lineage>
        <taxon>Bacteria</taxon>
        <taxon>Pseudomonadati</taxon>
        <taxon>Pseudomonadota</taxon>
        <taxon>Gammaproteobacteria</taxon>
        <taxon>Salinisphaerales</taxon>
        <taxon>Salinisphaeraceae</taxon>
        <taxon>Salinisphaera</taxon>
    </lineage>
</organism>
<dbReference type="Pfam" id="PF03466">
    <property type="entry name" value="LysR_substrate"/>
    <property type="match status" value="1"/>
</dbReference>
<evidence type="ECO:0000313" key="6">
    <source>
        <dbReference type="EMBL" id="KEZ76760.1"/>
    </source>
</evidence>
<dbReference type="Proteomes" id="UP000028302">
    <property type="component" value="Unassembled WGS sequence"/>
</dbReference>
<dbReference type="PROSITE" id="PS50931">
    <property type="entry name" value="HTH_LYSR"/>
    <property type="match status" value="1"/>
</dbReference>
<reference evidence="6 7" key="1">
    <citation type="submission" date="2013-03" db="EMBL/GenBank/DDBJ databases">
        <title>Salinisphaera hydrothermalis C41B8 Genome Sequencing.</title>
        <authorList>
            <person name="Li C."/>
            <person name="Lai Q."/>
            <person name="Shao Z."/>
        </authorList>
    </citation>
    <scope>NUCLEOTIDE SEQUENCE [LARGE SCALE GENOMIC DNA]</scope>
    <source>
        <strain evidence="6 7">C41B8</strain>
    </source>
</reference>
<evidence type="ECO:0000256" key="4">
    <source>
        <dbReference type="ARBA" id="ARBA00023163"/>
    </source>
</evidence>
<comment type="caution">
    <text evidence="6">The sequence shown here is derived from an EMBL/GenBank/DDBJ whole genome shotgun (WGS) entry which is preliminary data.</text>
</comment>
<dbReference type="InterPro" id="IPR005119">
    <property type="entry name" value="LysR_subst-bd"/>
</dbReference>
<evidence type="ECO:0000256" key="2">
    <source>
        <dbReference type="ARBA" id="ARBA00023015"/>
    </source>
</evidence>
<dbReference type="eggNOG" id="COG0583">
    <property type="taxonomic scope" value="Bacteria"/>
</dbReference>
<gene>
    <name evidence="6" type="ORF">C41B8_13530</name>
</gene>
<evidence type="ECO:0000259" key="5">
    <source>
        <dbReference type="PROSITE" id="PS50931"/>
    </source>
</evidence>
<dbReference type="EMBL" id="APNK01000023">
    <property type="protein sequence ID" value="KEZ76760.1"/>
    <property type="molecule type" value="Genomic_DNA"/>
</dbReference>
<dbReference type="InterPro" id="IPR036388">
    <property type="entry name" value="WH-like_DNA-bd_sf"/>
</dbReference>
<keyword evidence="3" id="KW-0238">DNA-binding</keyword>
<evidence type="ECO:0000313" key="7">
    <source>
        <dbReference type="Proteomes" id="UP000028302"/>
    </source>
</evidence>
<sequence length="298" mass="31856">MRGISFAKASGFAMPRNIEIRLLRTFVAAVHHGSMAKAATALHLTQGAVSQQIKRLETVLGQHLLERGSYGLNPTVDGARLLRHAEDMLDRNDRFVAEARPGKLDAPVRLGLPGDLIGRYMPAILSSVATTDPDMELSVRSATSPELDTMLRSGELDLAVLEAPERASGSTALISDRLVWVGGSASPVHTRRPLPLSFVSEGCVFRSSVLDALRGHHIPWVSRFEGGNLEATTAAVAGGLAITVSLESVVPPQLHILPPESGLPALPRFSIHLCRNSGSRSASIDRASEFICRAIEAA</sequence>
<dbReference type="SUPFAM" id="SSF46785">
    <property type="entry name" value="Winged helix' DNA-binding domain"/>
    <property type="match status" value="1"/>
</dbReference>
<proteinExistence type="inferred from homology"/>
<feature type="domain" description="HTH lysR-type" evidence="5">
    <location>
        <begin position="18"/>
        <end position="75"/>
    </location>
</feature>
<dbReference type="GO" id="GO:0003677">
    <property type="term" value="F:DNA binding"/>
    <property type="evidence" value="ECO:0007669"/>
    <property type="project" value="UniProtKB-KW"/>
</dbReference>
<evidence type="ECO:0000256" key="1">
    <source>
        <dbReference type="ARBA" id="ARBA00009437"/>
    </source>
</evidence>
<dbReference type="AlphaFoldDB" id="A0A084IJ76"/>
<dbReference type="STRING" id="1304275.C41B8_13530"/>
<dbReference type="Pfam" id="PF00126">
    <property type="entry name" value="HTH_1"/>
    <property type="match status" value="1"/>
</dbReference>
<keyword evidence="4" id="KW-0804">Transcription</keyword>
<dbReference type="InterPro" id="IPR000847">
    <property type="entry name" value="LysR_HTH_N"/>
</dbReference>
<dbReference type="InterPro" id="IPR036390">
    <property type="entry name" value="WH_DNA-bd_sf"/>
</dbReference>
<protein>
    <submittedName>
        <fullName evidence="6">LysR family transcriptional regulator</fullName>
    </submittedName>
</protein>
<dbReference type="Gene3D" id="3.40.190.10">
    <property type="entry name" value="Periplasmic binding protein-like II"/>
    <property type="match status" value="2"/>
</dbReference>
<name>A0A084IJ76_SALHC</name>
<dbReference type="FunFam" id="1.10.10.10:FF:000001">
    <property type="entry name" value="LysR family transcriptional regulator"/>
    <property type="match status" value="1"/>
</dbReference>
<dbReference type="PANTHER" id="PTHR30579:SF7">
    <property type="entry name" value="HTH-TYPE TRANSCRIPTIONAL REGULATOR LRHA-RELATED"/>
    <property type="match status" value="1"/>
</dbReference>
<comment type="similarity">
    <text evidence="1">Belongs to the LysR transcriptional regulatory family.</text>
</comment>
<keyword evidence="2" id="KW-0805">Transcription regulation</keyword>
<accession>A0A084IJ76</accession>
<dbReference type="GO" id="GO:0003700">
    <property type="term" value="F:DNA-binding transcription factor activity"/>
    <property type="evidence" value="ECO:0007669"/>
    <property type="project" value="InterPro"/>
</dbReference>
<dbReference type="InterPro" id="IPR050176">
    <property type="entry name" value="LTTR"/>
</dbReference>
<dbReference type="SUPFAM" id="SSF53850">
    <property type="entry name" value="Periplasmic binding protein-like II"/>
    <property type="match status" value="1"/>
</dbReference>
<keyword evidence="7" id="KW-1185">Reference proteome</keyword>
<dbReference type="PRINTS" id="PR00039">
    <property type="entry name" value="HTHLYSR"/>
</dbReference>
<evidence type="ECO:0000256" key="3">
    <source>
        <dbReference type="ARBA" id="ARBA00023125"/>
    </source>
</evidence>